<proteinExistence type="predicted"/>
<reference evidence="4" key="1">
    <citation type="journal article" date="2019" name="Int. J. Syst. Evol. Microbiol.">
        <title>The Global Catalogue of Microorganisms (GCM) 10K type strain sequencing project: providing services to taxonomists for standard genome sequencing and annotation.</title>
        <authorList>
            <consortium name="The Broad Institute Genomics Platform"/>
            <consortium name="The Broad Institute Genome Sequencing Center for Infectious Disease"/>
            <person name="Wu L."/>
            <person name="Ma J."/>
        </authorList>
    </citation>
    <scope>NUCLEOTIDE SEQUENCE [LARGE SCALE GENOMIC DNA]</scope>
    <source>
        <strain evidence="4">JCM 16908</strain>
    </source>
</reference>
<comment type="caution">
    <text evidence="3">The sequence shown here is derived from an EMBL/GenBank/DDBJ whole genome shotgun (WGS) entry which is preliminary data.</text>
</comment>
<evidence type="ECO:0008006" key="5">
    <source>
        <dbReference type="Google" id="ProtNLM"/>
    </source>
</evidence>
<keyword evidence="4" id="KW-1185">Reference proteome</keyword>
<keyword evidence="2" id="KW-1133">Transmembrane helix</keyword>
<keyword evidence="2" id="KW-0812">Transmembrane</keyword>
<dbReference type="Proteomes" id="UP001500888">
    <property type="component" value="Unassembled WGS sequence"/>
</dbReference>
<protein>
    <recommendedName>
        <fullName evidence="5">DUF4134 domain-containing protein</fullName>
    </recommendedName>
</protein>
<evidence type="ECO:0000313" key="3">
    <source>
        <dbReference type="EMBL" id="GAA3843845.1"/>
    </source>
</evidence>
<feature type="transmembrane region" description="Helical" evidence="2">
    <location>
        <begin position="93"/>
        <end position="114"/>
    </location>
</feature>
<evidence type="ECO:0000313" key="4">
    <source>
        <dbReference type="Proteomes" id="UP001500888"/>
    </source>
</evidence>
<name>A0ABP7JHJ3_9ACTN</name>
<evidence type="ECO:0000256" key="1">
    <source>
        <dbReference type="SAM" id="MobiDB-lite"/>
    </source>
</evidence>
<sequence length="116" mass="11734">MMLWLTRAAAAVVVRAPGVPSPAGPGEGGGGFDLPDPAPAAPQDVIGFASQMIGLGKYIALVVAVLSLIYAAVKMTFGRGQRHHMAAEGASSIPWAAAGIALAMSAVTVVTFFADR</sequence>
<evidence type="ECO:0000256" key="2">
    <source>
        <dbReference type="SAM" id="Phobius"/>
    </source>
</evidence>
<keyword evidence="2" id="KW-0472">Membrane</keyword>
<dbReference type="EMBL" id="BAAAZR010000059">
    <property type="protein sequence ID" value="GAA3843845.1"/>
    <property type="molecule type" value="Genomic_DNA"/>
</dbReference>
<feature type="region of interest" description="Disordered" evidence="1">
    <location>
        <begin position="18"/>
        <end position="37"/>
    </location>
</feature>
<accession>A0ABP7JHJ3</accession>
<organism evidence="3 4">
    <name type="scientific">Sphaerisporangium flaviroseum</name>
    <dbReference type="NCBI Taxonomy" id="509199"/>
    <lineage>
        <taxon>Bacteria</taxon>
        <taxon>Bacillati</taxon>
        <taxon>Actinomycetota</taxon>
        <taxon>Actinomycetes</taxon>
        <taxon>Streptosporangiales</taxon>
        <taxon>Streptosporangiaceae</taxon>
        <taxon>Sphaerisporangium</taxon>
    </lineage>
</organism>
<feature type="transmembrane region" description="Helical" evidence="2">
    <location>
        <begin position="55"/>
        <end position="73"/>
    </location>
</feature>
<gene>
    <name evidence="3" type="ORF">GCM10022226_78540</name>
</gene>